<evidence type="ECO:0000313" key="5">
    <source>
        <dbReference type="Proteomes" id="UP000199317"/>
    </source>
</evidence>
<protein>
    <submittedName>
        <fullName evidence="4">Glyoxylate/hydroxypyruvate reductase A</fullName>
    </submittedName>
</protein>
<dbReference type="Proteomes" id="UP000199317">
    <property type="component" value="Unassembled WGS sequence"/>
</dbReference>
<keyword evidence="1" id="KW-0560">Oxidoreductase</keyword>
<dbReference type="GO" id="GO:0016491">
    <property type="term" value="F:oxidoreductase activity"/>
    <property type="evidence" value="ECO:0007669"/>
    <property type="project" value="UniProtKB-KW"/>
</dbReference>
<sequence length="309" mass="32906">MRLNNVRLNIALVSDQIAMDYLRPAFAARFPGAILHRFDTEVQSPDALADIDVAVCWSPPAGLLACMPKLRLIQSVGAGTDHITRDATLPDVPIRRIVDAEMAAGMNAYVAWAVVHGQRHMAGYIESQRSATWQESPVVPPGRHRVGIAGLGVLGQSAARALAAIGYPVRGWSRSPKSGLPEGVQAFHGDAGREAFLAGCDTLVCLLPLTDDTHGILGADLFAQLPRGAHLVNAGRGAQLVQDDLLAALESGQVGSAVLDAFVEEPLPAAHPFWHHPRITVTPHIATRTGPETIARLTRDNLAQLSVIA</sequence>
<gene>
    <name evidence="4" type="ORF">SAMN04489708_12953</name>
</gene>
<dbReference type="SUPFAM" id="SSF52283">
    <property type="entry name" value="Formate/glycerate dehydrogenase catalytic domain-like"/>
    <property type="match status" value="1"/>
</dbReference>
<keyword evidence="5" id="KW-1185">Reference proteome</keyword>
<dbReference type="PANTHER" id="PTHR43333">
    <property type="entry name" value="2-HACID_DH_C DOMAIN-CONTAINING PROTEIN"/>
    <property type="match status" value="1"/>
</dbReference>
<dbReference type="EMBL" id="FNJL01000029">
    <property type="protein sequence ID" value="SDP82689.1"/>
    <property type="molecule type" value="Genomic_DNA"/>
</dbReference>
<accession>A0A1H0VVV2</accession>
<evidence type="ECO:0000313" key="4">
    <source>
        <dbReference type="EMBL" id="SDP82689.1"/>
    </source>
</evidence>
<dbReference type="AlphaFoldDB" id="A0A1H0VVV2"/>
<keyword evidence="4" id="KW-0670">Pyruvate</keyword>
<dbReference type="Pfam" id="PF02826">
    <property type="entry name" value="2-Hacid_dh_C"/>
    <property type="match status" value="1"/>
</dbReference>
<evidence type="ECO:0000259" key="3">
    <source>
        <dbReference type="Pfam" id="PF02826"/>
    </source>
</evidence>
<dbReference type="CDD" id="cd12164">
    <property type="entry name" value="GDH_like_2"/>
    <property type="match status" value="1"/>
</dbReference>
<feature type="domain" description="D-isomer specific 2-hydroxyacid dehydrogenase NAD-binding" evidence="3">
    <location>
        <begin position="115"/>
        <end position="286"/>
    </location>
</feature>
<dbReference type="Gene3D" id="3.40.50.720">
    <property type="entry name" value="NAD(P)-binding Rossmann-like Domain"/>
    <property type="match status" value="2"/>
</dbReference>
<reference evidence="5" key="1">
    <citation type="submission" date="2016-10" db="EMBL/GenBank/DDBJ databases">
        <authorList>
            <person name="Varghese N."/>
            <person name="Submissions S."/>
        </authorList>
    </citation>
    <scope>NUCLEOTIDE SEQUENCE [LARGE SCALE GENOMIC DNA]</scope>
    <source>
        <strain evidence="5">DSM 17101</strain>
    </source>
</reference>
<evidence type="ECO:0000256" key="1">
    <source>
        <dbReference type="ARBA" id="ARBA00023002"/>
    </source>
</evidence>
<organism evidence="4 5">
    <name type="scientific">Paracidovorax cattleyae</name>
    <dbReference type="NCBI Taxonomy" id="80868"/>
    <lineage>
        <taxon>Bacteria</taxon>
        <taxon>Pseudomonadati</taxon>
        <taxon>Pseudomonadota</taxon>
        <taxon>Betaproteobacteria</taxon>
        <taxon>Burkholderiales</taxon>
        <taxon>Comamonadaceae</taxon>
        <taxon>Paracidovorax</taxon>
    </lineage>
</organism>
<dbReference type="RefSeq" id="WP_167361305.1">
    <property type="nucleotide sequence ID" value="NZ_FNJL01000029.1"/>
</dbReference>
<dbReference type="GO" id="GO:0051287">
    <property type="term" value="F:NAD binding"/>
    <property type="evidence" value="ECO:0007669"/>
    <property type="project" value="InterPro"/>
</dbReference>
<dbReference type="InterPro" id="IPR006140">
    <property type="entry name" value="D-isomer_DH_NAD-bd"/>
</dbReference>
<dbReference type="SUPFAM" id="SSF51735">
    <property type="entry name" value="NAD(P)-binding Rossmann-fold domains"/>
    <property type="match status" value="1"/>
</dbReference>
<name>A0A1H0VVV2_9BURK</name>
<dbReference type="PANTHER" id="PTHR43333:SF1">
    <property type="entry name" value="D-ISOMER SPECIFIC 2-HYDROXYACID DEHYDROGENASE NAD-BINDING DOMAIN-CONTAINING PROTEIN"/>
    <property type="match status" value="1"/>
</dbReference>
<dbReference type="InterPro" id="IPR036291">
    <property type="entry name" value="NAD(P)-bd_dom_sf"/>
</dbReference>
<evidence type="ECO:0000256" key="2">
    <source>
        <dbReference type="ARBA" id="ARBA00023027"/>
    </source>
</evidence>
<proteinExistence type="predicted"/>
<keyword evidence="2" id="KW-0520">NAD</keyword>